<dbReference type="GO" id="GO:1901135">
    <property type="term" value="P:carbohydrate derivative metabolic process"/>
    <property type="evidence" value="ECO:0007669"/>
    <property type="project" value="InterPro"/>
</dbReference>
<dbReference type="GO" id="GO:0016853">
    <property type="term" value="F:isomerase activity"/>
    <property type="evidence" value="ECO:0007669"/>
    <property type="project" value="InterPro"/>
</dbReference>
<accession>A0A9Q1MC86</accession>
<evidence type="ECO:0000313" key="2">
    <source>
        <dbReference type="Proteomes" id="UP001152561"/>
    </source>
</evidence>
<dbReference type="Gene3D" id="3.40.50.10490">
    <property type="entry name" value="Glucose-6-phosphate isomerase like protein, domain 1"/>
    <property type="match status" value="1"/>
</dbReference>
<name>A0A9Q1MC86_9SOLA</name>
<dbReference type="PANTHER" id="PTHR43443:SF1">
    <property type="entry name" value="3-HEXULOSE-6-PHOSPHATE ISOMERASE"/>
    <property type="match status" value="1"/>
</dbReference>
<evidence type="ECO:0000313" key="1">
    <source>
        <dbReference type="EMBL" id="KAJ8554459.1"/>
    </source>
</evidence>
<dbReference type="Proteomes" id="UP001152561">
    <property type="component" value="Unassembled WGS sequence"/>
</dbReference>
<gene>
    <name evidence="1" type="ORF">K7X08_025137</name>
</gene>
<proteinExistence type="predicted"/>
<keyword evidence="2" id="KW-1185">Reference proteome</keyword>
<dbReference type="AlphaFoldDB" id="A0A9Q1MC86"/>
<dbReference type="EMBL" id="JAJAGQ010000009">
    <property type="protein sequence ID" value="KAJ8554459.1"/>
    <property type="molecule type" value="Genomic_DNA"/>
</dbReference>
<reference evidence="2" key="1">
    <citation type="journal article" date="2023" name="Proc. Natl. Acad. Sci. U.S.A.">
        <title>Genomic and structural basis for evolution of tropane alkaloid biosynthesis.</title>
        <authorList>
            <person name="Wanga Y.-J."/>
            <person name="Taina T."/>
            <person name="Yua J.-Y."/>
            <person name="Lia J."/>
            <person name="Xua B."/>
            <person name="Chenc J."/>
            <person name="D'Auriad J.C."/>
            <person name="Huanga J.-P."/>
            <person name="Huanga S.-X."/>
        </authorList>
    </citation>
    <scope>NUCLEOTIDE SEQUENCE [LARGE SCALE GENOMIC DNA]</scope>
    <source>
        <strain evidence="2">cv. KIB-2019</strain>
    </source>
</reference>
<organism evidence="1 2">
    <name type="scientific">Anisodus acutangulus</name>
    <dbReference type="NCBI Taxonomy" id="402998"/>
    <lineage>
        <taxon>Eukaryota</taxon>
        <taxon>Viridiplantae</taxon>
        <taxon>Streptophyta</taxon>
        <taxon>Embryophyta</taxon>
        <taxon>Tracheophyta</taxon>
        <taxon>Spermatophyta</taxon>
        <taxon>Magnoliopsida</taxon>
        <taxon>eudicotyledons</taxon>
        <taxon>Gunneridae</taxon>
        <taxon>Pentapetalae</taxon>
        <taxon>asterids</taxon>
        <taxon>lamiids</taxon>
        <taxon>Solanales</taxon>
        <taxon>Solanaceae</taxon>
        <taxon>Solanoideae</taxon>
        <taxon>Hyoscyameae</taxon>
        <taxon>Anisodus</taxon>
    </lineage>
</organism>
<dbReference type="InterPro" id="IPR046348">
    <property type="entry name" value="SIS_dom_sf"/>
</dbReference>
<evidence type="ECO:0008006" key="3">
    <source>
        <dbReference type="Google" id="ProtNLM"/>
    </source>
</evidence>
<protein>
    <recommendedName>
        <fullName evidence="3">SIS domain-containing protein</fullName>
    </recommendedName>
</protein>
<sequence length="106" mass="11283">MTTPPIGPSDLLITYAGPDGFSTVDAISNVAKSNGARVVFLTAQPDTGTSVKYASVVAYIPAKTMANDDGEKERVLLPMGSLYEGAMFVLFEMVVYKLGVVLKFES</sequence>
<dbReference type="InterPro" id="IPR017552">
    <property type="entry name" value="PHI/rmpB"/>
</dbReference>
<dbReference type="OrthoDB" id="1915377at2759"/>
<comment type="caution">
    <text evidence="1">The sequence shown here is derived from an EMBL/GenBank/DDBJ whole genome shotgun (WGS) entry which is preliminary data.</text>
</comment>
<dbReference type="GO" id="GO:0097367">
    <property type="term" value="F:carbohydrate derivative binding"/>
    <property type="evidence" value="ECO:0007669"/>
    <property type="project" value="InterPro"/>
</dbReference>
<dbReference type="SUPFAM" id="SSF53697">
    <property type="entry name" value="SIS domain"/>
    <property type="match status" value="1"/>
</dbReference>
<dbReference type="PANTHER" id="PTHR43443">
    <property type="entry name" value="3-HEXULOSE-6-PHOSPHATE ISOMERASE"/>
    <property type="match status" value="1"/>
</dbReference>